<dbReference type="Proteomes" id="UP000332933">
    <property type="component" value="Unassembled WGS sequence"/>
</dbReference>
<evidence type="ECO:0000313" key="8">
    <source>
        <dbReference type="EMBL" id="KAF0718911.1"/>
    </source>
</evidence>
<evidence type="ECO:0000256" key="7">
    <source>
        <dbReference type="SAM" id="Phobius"/>
    </source>
</evidence>
<evidence type="ECO:0000313" key="9">
    <source>
        <dbReference type="EMBL" id="VFT78607.1"/>
    </source>
</evidence>
<evidence type="ECO:0000256" key="5">
    <source>
        <dbReference type="ARBA" id="ARBA00022989"/>
    </source>
</evidence>
<dbReference type="InterPro" id="IPR036259">
    <property type="entry name" value="MFS_trans_sf"/>
</dbReference>
<evidence type="ECO:0000256" key="1">
    <source>
        <dbReference type="ARBA" id="ARBA00004141"/>
    </source>
</evidence>
<keyword evidence="6 7" id="KW-0472">Membrane</keyword>
<dbReference type="OrthoDB" id="430647at2759"/>
<keyword evidence="4 7" id="KW-0812">Transmembrane</keyword>
<name>A0A485K500_9STRA</name>
<proteinExistence type="inferred from homology"/>
<dbReference type="AlphaFoldDB" id="A0A485K500"/>
<dbReference type="InterPro" id="IPR039309">
    <property type="entry name" value="BT1"/>
</dbReference>
<reference evidence="9 10" key="1">
    <citation type="submission" date="2019-03" db="EMBL/GenBank/DDBJ databases">
        <authorList>
            <person name="Gaulin E."/>
            <person name="Dumas B."/>
        </authorList>
    </citation>
    <scope>NUCLEOTIDE SEQUENCE [LARGE SCALE GENOMIC DNA]</scope>
    <source>
        <strain evidence="9">CBS 568.67</strain>
    </source>
</reference>
<evidence type="ECO:0000256" key="4">
    <source>
        <dbReference type="ARBA" id="ARBA00022692"/>
    </source>
</evidence>
<keyword evidence="10" id="KW-1185">Reference proteome</keyword>
<feature type="transmembrane region" description="Helical" evidence="7">
    <location>
        <begin position="237"/>
        <end position="255"/>
    </location>
</feature>
<keyword evidence="5 7" id="KW-1133">Transmembrane helix</keyword>
<gene>
    <name evidence="9" type="primary">Aste57867_1390</name>
    <name evidence="8" type="ORF">As57867_001389</name>
    <name evidence="9" type="ORF">ASTE57867_1390</name>
</gene>
<dbReference type="PANTHER" id="PTHR31585:SF5">
    <property type="entry name" value="RNA-BINDING S4 DOMAIN-CONTAINING PROTEIN"/>
    <property type="match status" value="1"/>
</dbReference>
<feature type="transmembrane region" description="Helical" evidence="7">
    <location>
        <begin position="495"/>
        <end position="515"/>
    </location>
</feature>
<dbReference type="SUPFAM" id="SSF103473">
    <property type="entry name" value="MFS general substrate transporter"/>
    <property type="match status" value="1"/>
</dbReference>
<dbReference type="EMBL" id="VJMH01000109">
    <property type="protein sequence ID" value="KAF0718911.1"/>
    <property type="molecule type" value="Genomic_DNA"/>
</dbReference>
<feature type="transmembrane region" description="Helical" evidence="7">
    <location>
        <begin position="136"/>
        <end position="153"/>
    </location>
</feature>
<feature type="transmembrane region" description="Helical" evidence="7">
    <location>
        <begin position="111"/>
        <end position="129"/>
    </location>
</feature>
<dbReference type="Pfam" id="PF03092">
    <property type="entry name" value="BT1"/>
    <property type="match status" value="2"/>
</dbReference>
<feature type="transmembrane region" description="Helical" evidence="7">
    <location>
        <begin position="195"/>
        <end position="216"/>
    </location>
</feature>
<comment type="subcellular location">
    <subcellularLocation>
        <location evidence="1">Membrane</location>
        <topology evidence="1">Multi-pass membrane protein</topology>
    </subcellularLocation>
</comment>
<feature type="transmembrane region" description="Helical" evidence="7">
    <location>
        <begin position="388"/>
        <end position="411"/>
    </location>
</feature>
<sequence length="589" mass="65071">MQLPSMAKPNKDVHGSSGIYLYVEDDTSQYDSNAMLKESEDFTHTTILEEGALMPGGALSLLSGEAMALFAQYAAIGFLYAMLPGLQYPVFRRYLYLEGYQLNSYTALVNIAWSCKIFFGMLSDCFPVFGYRRKPWILLGWVIALGSCLFMAIRPFGDPYCDARGDDDIQAMCFDPKKRAFIPSENINTAAQSHASIYIMASVLATVGYVMANCASDAMVVQYAQREPLTTRGRIQTAIYTVRTVAGILSQLLIGLTLNGPKFGGSFSFSLPINLIYGITCAPCVLACASTVLWLREEKTEKVPFAKWARQFWGLLQKQVVWQILAFRFLSNIFQNFGTTAVGPVADNWASVDPLVDSMSSIIGNLMFSAILAAVGKYGLHWNWRWTIALATIGLVAVDGVVYFITIWNVYRNQWFFTGVILADEIPSGVRFIVSVFCAVELADLGNEGAVYGLVTSVNNLTSPVATVFYKIVDSFLHITNDDFKVDTTELRWNVTYSFLISYGMKFGSLAWLFLLPPQKAHLQRLKRHGITSKVAAWVSLVMFLALLAFSFTTNVMSIFKSTACYRIAGGKGCTSPKGLPGSNKTAAP</sequence>
<dbReference type="GO" id="GO:0016020">
    <property type="term" value="C:membrane"/>
    <property type="evidence" value="ECO:0007669"/>
    <property type="project" value="UniProtKB-SubCell"/>
</dbReference>
<organism evidence="9 10">
    <name type="scientific">Aphanomyces stellatus</name>
    <dbReference type="NCBI Taxonomy" id="120398"/>
    <lineage>
        <taxon>Eukaryota</taxon>
        <taxon>Sar</taxon>
        <taxon>Stramenopiles</taxon>
        <taxon>Oomycota</taxon>
        <taxon>Saprolegniomycetes</taxon>
        <taxon>Saprolegniales</taxon>
        <taxon>Verrucalvaceae</taxon>
        <taxon>Aphanomyces</taxon>
    </lineage>
</organism>
<accession>A0A485K500</accession>
<evidence type="ECO:0000256" key="3">
    <source>
        <dbReference type="ARBA" id="ARBA00022448"/>
    </source>
</evidence>
<protein>
    <submittedName>
        <fullName evidence="9">Aste57867_1390 protein</fullName>
    </submittedName>
</protein>
<feature type="transmembrane region" description="Helical" evidence="7">
    <location>
        <begin position="535"/>
        <end position="560"/>
    </location>
</feature>
<feature type="transmembrane region" description="Helical" evidence="7">
    <location>
        <begin position="70"/>
        <end position="91"/>
    </location>
</feature>
<keyword evidence="3" id="KW-0813">Transport</keyword>
<dbReference type="EMBL" id="CAADRA010000109">
    <property type="protein sequence ID" value="VFT78607.1"/>
    <property type="molecule type" value="Genomic_DNA"/>
</dbReference>
<comment type="similarity">
    <text evidence="2">Belongs to the major facilitator superfamily. Folate-biopterin transporter (TC 2.A.71) family.</text>
</comment>
<evidence type="ECO:0000313" key="10">
    <source>
        <dbReference type="Proteomes" id="UP000332933"/>
    </source>
</evidence>
<evidence type="ECO:0000256" key="2">
    <source>
        <dbReference type="ARBA" id="ARBA00007015"/>
    </source>
</evidence>
<feature type="transmembrane region" description="Helical" evidence="7">
    <location>
        <begin position="358"/>
        <end position="376"/>
    </location>
</feature>
<evidence type="ECO:0000256" key="6">
    <source>
        <dbReference type="ARBA" id="ARBA00023136"/>
    </source>
</evidence>
<feature type="transmembrane region" description="Helical" evidence="7">
    <location>
        <begin position="275"/>
        <end position="295"/>
    </location>
</feature>
<reference evidence="8" key="2">
    <citation type="submission" date="2019-06" db="EMBL/GenBank/DDBJ databases">
        <title>Genomics analysis of Aphanomyces spp. identifies a new class of oomycete effector associated with host adaptation.</title>
        <authorList>
            <person name="Gaulin E."/>
        </authorList>
    </citation>
    <scope>NUCLEOTIDE SEQUENCE</scope>
    <source>
        <strain evidence="8">CBS 578.67</strain>
    </source>
</reference>
<dbReference type="PANTHER" id="PTHR31585">
    <property type="entry name" value="FOLATE-BIOPTERIN TRANSPORTER 1, CHLOROPLASTIC"/>
    <property type="match status" value="1"/>
</dbReference>